<dbReference type="InterPro" id="IPR045596">
    <property type="entry name" value="DUF6459"/>
</dbReference>
<dbReference type="RefSeq" id="WP_203915717.1">
    <property type="nucleotide sequence ID" value="NZ_BONZ01000002.1"/>
</dbReference>
<feature type="compositionally biased region" description="Gly residues" evidence="1">
    <location>
        <begin position="198"/>
        <end position="209"/>
    </location>
</feature>
<reference evidence="2" key="1">
    <citation type="submission" date="2021-01" db="EMBL/GenBank/DDBJ databases">
        <title>Whole genome shotgun sequence of Rugosimonospora africana NBRC 104875.</title>
        <authorList>
            <person name="Komaki H."/>
            <person name="Tamura T."/>
        </authorList>
    </citation>
    <scope>NUCLEOTIDE SEQUENCE</scope>
    <source>
        <strain evidence="2">NBRC 104875</strain>
    </source>
</reference>
<feature type="compositionally biased region" description="Basic and acidic residues" evidence="1">
    <location>
        <begin position="58"/>
        <end position="70"/>
    </location>
</feature>
<dbReference type="Pfam" id="PF20060">
    <property type="entry name" value="DUF6459"/>
    <property type="match status" value="2"/>
</dbReference>
<organism evidence="2 3">
    <name type="scientific">Rugosimonospora africana</name>
    <dbReference type="NCBI Taxonomy" id="556532"/>
    <lineage>
        <taxon>Bacteria</taxon>
        <taxon>Bacillati</taxon>
        <taxon>Actinomycetota</taxon>
        <taxon>Actinomycetes</taxon>
        <taxon>Micromonosporales</taxon>
        <taxon>Micromonosporaceae</taxon>
        <taxon>Rugosimonospora</taxon>
    </lineage>
</organism>
<dbReference type="EMBL" id="BONZ01000002">
    <property type="protein sequence ID" value="GIH11989.1"/>
    <property type="molecule type" value="Genomic_DNA"/>
</dbReference>
<keyword evidence="3" id="KW-1185">Reference proteome</keyword>
<comment type="caution">
    <text evidence="2">The sequence shown here is derived from an EMBL/GenBank/DDBJ whole genome shotgun (WGS) entry which is preliminary data.</text>
</comment>
<dbReference type="AlphaFoldDB" id="A0A8J3QLF3"/>
<feature type="region of interest" description="Disordered" evidence="1">
    <location>
        <begin position="151"/>
        <end position="242"/>
    </location>
</feature>
<accession>A0A8J3QLF3</accession>
<feature type="compositionally biased region" description="Low complexity" evidence="1">
    <location>
        <begin position="162"/>
        <end position="177"/>
    </location>
</feature>
<evidence type="ECO:0000313" key="3">
    <source>
        <dbReference type="Proteomes" id="UP000642748"/>
    </source>
</evidence>
<dbReference type="Proteomes" id="UP000642748">
    <property type="component" value="Unassembled WGS sequence"/>
</dbReference>
<feature type="region of interest" description="Disordered" evidence="1">
    <location>
        <begin position="1"/>
        <end position="104"/>
    </location>
</feature>
<gene>
    <name evidence="2" type="ORF">Raf01_01610</name>
</gene>
<sequence length="306" mass="31656">MTTSLAIRTRPPQEATRRTAVGAVPLVRLRPAPSFEPPYDDEVVPAGDGWHHGCRHGRGPDRGLDPDPGEKAGSGALDHTEPAELPTPPAALPASPADGAPPRAVTGRHAAYRYVGLCLEVLEGFRPVGHLRRFTVPSAFESVADQLARPVARAGHQPPGEAAGATRQAGATGGTRQPGIAGGTRQAGNASGTRQAGTTGGTGQAGAEGGVRRAGFAVRTDVPGAGRHAGAPVRAGLPGQPDVTGRATLPGPSADRIRLRRTRVAEPRDGAVEAVAVLSRAGRTWALALRLEYREDTWLCTHVEVV</sequence>
<protein>
    <submittedName>
        <fullName evidence="2">Uncharacterized protein</fullName>
    </submittedName>
</protein>
<evidence type="ECO:0000313" key="2">
    <source>
        <dbReference type="EMBL" id="GIH11989.1"/>
    </source>
</evidence>
<proteinExistence type="predicted"/>
<feature type="compositionally biased region" description="Low complexity" evidence="1">
    <location>
        <begin position="92"/>
        <end position="102"/>
    </location>
</feature>
<evidence type="ECO:0000256" key="1">
    <source>
        <dbReference type="SAM" id="MobiDB-lite"/>
    </source>
</evidence>
<name>A0A8J3QLF3_9ACTN</name>